<evidence type="ECO:0000313" key="3">
    <source>
        <dbReference type="EMBL" id="KAA8645712.1"/>
    </source>
</evidence>
<organism evidence="4 5">
    <name type="scientific">Aspergillus tanneri</name>
    <dbReference type="NCBI Taxonomy" id="1220188"/>
    <lineage>
        <taxon>Eukaryota</taxon>
        <taxon>Fungi</taxon>
        <taxon>Dikarya</taxon>
        <taxon>Ascomycota</taxon>
        <taxon>Pezizomycotina</taxon>
        <taxon>Eurotiomycetes</taxon>
        <taxon>Eurotiomycetidae</taxon>
        <taxon>Eurotiales</taxon>
        <taxon>Aspergillaceae</taxon>
        <taxon>Aspergillus</taxon>
        <taxon>Aspergillus subgen. Circumdati</taxon>
    </lineage>
</organism>
<name>A0A4V3UN42_9EURO</name>
<dbReference type="Proteomes" id="UP000324241">
    <property type="component" value="Unassembled WGS sequence"/>
</dbReference>
<dbReference type="RefSeq" id="XP_033425073.1">
    <property type="nucleotide sequence ID" value="XM_033571758.1"/>
</dbReference>
<dbReference type="OrthoDB" id="2937326at2759"/>
<evidence type="ECO:0000313" key="4">
    <source>
        <dbReference type="EMBL" id="THC89724.1"/>
    </source>
</evidence>
<evidence type="ECO:0000313" key="6">
    <source>
        <dbReference type="Proteomes" id="UP000324241"/>
    </source>
</evidence>
<dbReference type="Pfam" id="PF24803">
    <property type="entry name" value="DUF7704"/>
    <property type="match status" value="1"/>
</dbReference>
<feature type="transmembrane region" description="Helical" evidence="1">
    <location>
        <begin position="88"/>
        <end position="106"/>
    </location>
</feature>
<keyword evidence="5" id="KW-1185">Reference proteome</keyword>
<reference evidence="4 5" key="1">
    <citation type="submission" date="2019-03" db="EMBL/GenBank/DDBJ databases">
        <title>The genome sequence of a newly discovered highly antifungal drug resistant Aspergillus species, Aspergillus tanneri NIH 1004.</title>
        <authorList>
            <person name="Mounaud S."/>
            <person name="Singh I."/>
            <person name="Joardar V."/>
            <person name="Pakala S."/>
            <person name="Pakala S."/>
            <person name="Venepally P."/>
            <person name="Hoover J."/>
            <person name="Nierman W."/>
            <person name="Chung J."/>
            <person name="Losada L."/>
        </authorList>
    </citation>
    <scope>NUCLEOTIDE SEQUENCE [LARGE SCALE GENOMIC DNA]</scope>
    <source>
        <strain evidence="4 5">NIH1004</strain>
    </source>
</reference>
<reference evidence="3 6" key="2">
    <citation type="submission" date="2019-08" db="EMBL/GenBank/DDBJ databases">
        <title>The genome sequence of a newly discovered highly antifungal drug resistant Aspergillus species, Aspergillus tanneri NIH 1004.</title>
        <authorList>
            <person name="Mounaud S."/>
            <person name="Singh I."/>
            <person name="Joardar V."/>
            <person name="Pakala S."/>
            <person name="Pakala S."/>
            <person name="Venepally P."/>
            <person name="Chung J.K."/>
            <person name="Losada L."/>
            <person name="Nierman W.C."/>
        </authorList>
    </citation>
    <scope>NUCLEOTIDE SEQUENCE [LARGE SCALE GENOMIC DNA]</scope>
    <source>
        <strain evidence="3 6">NIH1004</strain>
    </source>
</reference>
<dbReference type="EMBL" id="QUQM01000007">
    <property type="protein sequence ID" value="KAA8645712.1"/>
    <property type="molecule type" value="Genomic_DNA"/>
</dbReference>
<protein>
    <recommendedName>
        <fullName evidence="2">DUF7704 domain-containing protein</fullName>
    </recommendedName>
</protein>
<dbReference type="VEuPathDB" id="FungiDB:EYZ11_010827"/>
<comment type="caution">
    <text evidence="4">The sequence shown here is derived from an EMBL/GenBank/DDBJ whole genome shotgun (WGS) entry which is preliminary data.</text>
</comment>
<dbReference type="EMBL" id="SOSA01000614">
    <property type="protein sequence ID" value="THC89724.1"/>
    <property type="molecule type" value="Genomic_DNA"/>
</dbReference>
<dbReference type="PANTHER" id="PTHR37019">
    <property type="entry name" value="CHROMOSOME 1, WHOLE GENOME SHOTGUN SEQUENCE"/>
    <property type="match status" value="1"/>
</dbReference>
<keyword evidence="1" id="KW-0472">Membrane</keyword>
<gene>
    <name evidence="3" type="ORF">ATNIH1004_007131</name>
    <name evidence="4" type="ORF">EYZ11_010827</name>
</gene>
<accession>A0A4V3UN42</accession>
<dbReference type="InterPro" id="IPR056121">
    <property type="entry name" value="DUF7704"/>
</dbReference>
<keyword evidence="1" id="KW-0812">Transmembrane</keyword>
<dbReference type="GeneID" id="54329833"/>
<feature type="transmembrane region" description="Helical" evidence="1">
    <location>
        <begin position="50"/>
        <end position="76"/>
    </location>
</feature>
<sequence length="158" mass="18148">MRTTILPYWPHLLFAVIEPITYIYGWLLPIHDLNTFILDQAPNTAAPGSIHPSAIVLGYQLANLHGLLCLLSMGVYYYTNEPKILRNFVFCLALGDLGHIYGTYLGLGWDVFCDFHAWNFLTWSNIILTAFLFVNRVLYLCGYFGYAKAARTWVKKKY</sequence>
<feature type="transmembrane region" description="Helical" evidence="1">
    <location>
        <begin position="126"/>
        <end position="147"/>
    </location>
</feature>
<dbReference type="AlphaFoldDB" id="A0A4V3UN42"/>
<evidence type="ECO:0000259" key="2">
    <source>
        <dbReference type="Pfam" id="PF24803"/>
    </source>
</evidence>
<dbReference type="PANTHER" id="PTHR37019:SF2">
    <property type="entry name" value="EXPERA DOMAIN-CONTAINING PROTEIN"/>
    <property type="match status" value="1"/>
</dbReference>
<evidence type="ECO:0000256" key="1">
    <source>
        <dbReference type="SAM" id="Phobius"/>
    </source>
</evidence>
<proteinExistence type="predicted"/>
<feature type="transmembrane region" description="Helical" evidence="1">
    <location>
        <begin position="12"/>
        <end position="30"/>
    </location>
</feature>
<dbReference type="STRING" id="1220188.A0A4V3UN42"/>
<keyword evidence="1" id="KW-1133">Transmembrane helix</keyword>
<feature type="domain" description="DUF7704" evidence="2">
    <location>
        <begin position="4"/>
        <end position="145"/>
    </location>
</feature>
<dbReference type="Proteomes" id="UP000308092">
    <property type="component" value="Unassembled WGS sequence"/>
</dbReference>
<evidence type="ECO:0000313" key="5">
    <source>
        <dbReference type="Proteomes" id="UP000308092"/>
    </source>
</evidence>